<dbReference type="RefSeq" id="WP_204423475.1">
    <property type="nucleotide sequence ID" value="NZ_CP070228.1"/>
</dbReference>
<name>A0ABX7IGC7_9ACTO</name>
<feature type="transmembrane region" description="Helical" evidence="1">
    <location>
        <begin position="267"/>
        <end position="292"/>
    </location>
</feature>
<evidence type="ECO:0000313" key="2">
    <source>
        <dbReference type="EMBL" id="QRV01614.1"/>
    </source>
</evidence>
<feature type="transmembrane region" description="Helical" evidence="1">
    <location>
        <begin position="135"/>
        <end position="157"/>
    </location>
</feature>
<dbReference type="Proteomes" id="UP000602653">
    <property type="component" value="Chromosome"/>
</dbReference>
<reference evidence="2 3" key="1">
    <citation type="submission" date="2021-02" db="EMBL/GenBank/DDBJ databases">
        <title>Complete Genome Sequence of Arcanobacterium phocisimile strain DSM 26142T from a harbour seal.</title>
        <authorList>
            <person name="Borowiak M."/>
            <person name="Alssahen M."/>
            <person name="Malorny B."/>
            <person name="Laemmler C."/>
            <person name="Siebert U."/>
            <person name="Ploetz M."/>
            <person name="Abdulmawjood A."/>
        </authorList>
    </citation>
    <scope>NUCLEOTIDE SEQUENCE [LARGE SCALE GENOMIC DNA]</scope>
    <source>
        <strain evidence="2 3">DSM 26142</strain>
    </source>
</reference>
<feature type="transmembrane region" description="Helical" evidence="1">
    <location>
        <begin position="57"/>
        <end position="82"/>
    </location>
</feature>
<proteinExistence type="predicted"/>
<keyword evidence="1" id="KW-1133">Transmembrane helix</keyword>
<dbReference type="EMBL" id="CP070228">
    <property type="protein sequence ID" value="QRV01614.1"/>
    <property type="molecule type" value="Genomic_DNA"/>
</dbReference>
<keyword evidence="1" id="KW-0472">Membrane</keyword>
<sequence length="303" mass="32721">MLVPHTGSIMSLVLISAIVQLGLIVVPLITLGAWYIHTPHRKLFFKRLPYAPKLQTTIRGLAIARIIGFIAGIPATIILLSFIRIPELSYAAPFTIYTSVCLFTLIVHIFTFKAAHDPGHSGLERRTLTQYVNHLPKVTLIGTPLILFILTALYPLIPVLPDDSGSVSYAPPLAAFAVIGALMFTSLLTVALTQIVVLRPRNSSNSELVSLDNIVRRRSINELIFGLTAATSATALGLSVRGAHHAFGALFLRPTVFINTGAMPSSTILIILATVHTIAAIINIAIFIIALARQFNPGIGVDR</sequence>
<feature type="transmembrane region" description="Helical" evidence="1">
    <location>
        <begin position="94"/>
        <end position="115"/>
    </location>
</feature>
<feature type="transmembrane region" description="Helical" evidence="1">
    <location>
        <begin position="223"/>
        <end position="247"/>
    </location>
</feature>
<gene>
    <name evidence="2" type="ORF">JTE88_05790</name>
</gene>
<accession>A0ABX7IGC7</accession>
<evidence type="ECO:0000313" key="3">
    <source>
        <dbReference type="Proteomes" id="UP000602653"/>
    </source>
</evidence>
<keyword evidence="1" id="KW-0812">Transmembrane</keyword>
<organism evidence="2 3">
    <name type="scientific">Arcanobacterium phocisimile</name>
    <dbReference type="NCBI Taxonomy" id="1302235"/>
    <lineage>
        <taxon>Bacteria</taxon>
        <taxon>Bacillati</taxon>
        <taxon>Actinomycetota</taxon>
        <taxon>Actinomycetes</taxon>
        <taxon>Actinomycetales</taxon>
        <taxon>Actinomycetaceae</taxon>
        <taxon>Arcanobacterium</taxon>
    </lineage>
</organism>
<protein>
    <submittedName>
        <fullName evidence="2">Uncharacterized protein</fullName>
    </submittedName>
</protein>
<evidence type="ECO:0000256" key="1">
    <source>
        <dbReference type="SAM" id="Phobius"/>
    </source>
</evidence>
<feature type="transmembrane region" description="Helical" evidence="1">
    <location>
        <begin position="12"/>
        <end position="36"/>
    </location>
</feature>
<keyword evidence="3" id="KW-1185">Reference proteome</keyword>
<feature type="transmembrane region" description="Helical" evidence="1">
    <location>
        <begin position="169"/>
        <end position="198"/>
    </location>
</feature>